<dbReference type="RefSeq" id="XP_040722782.1">
    <property type="nucleotide sequence ID" value="XM_040867354.1"/>
</dbReference>
<keyword evidence="3" id="KW-1185">Reference proteome</keyword>
<organism evidence="2 3">
    <name type="scientific">Protomyces lactucae-debilis</name>
    <dbReference type="NCBI Taxonomy" id="2754530"/>
    <lineage>
        <taxon>Eukaryota</taxon>
        <taxon>Fungi</taxon>
        <taxon>Dikarya</taxon>
        <taxon>Ascomycota</taxon>
        <taxon>Taphrinomycotina</taxon>
        <taxon>Taphrinomycetes</taxon>
        <taxon>Taphrinales</taxon>
        <taxon>Protomycetaceae</taxon>
        <taxon>Protomyces</taxon>
    </lineage>
</organism>
<dbReference type="Pfam" id="PF05071">
    <property type="entry name" value="NDUFA12"/>
    <property type="match status" value="1"/>
</dbReference>
<evidence type="ECO:0000256" key="1">
    <source>
        <dbReference type="ARBA" id="ARBA00007355"/>
    </source>
</evidence>
<dbReference type="GO" id="GO:0005739">
    <property type="term" value="C:mitochondrion"/>
    <property type="evidence" value="ECO:0007669"/>
    <property type="project" value="TreeGrafter"/>
</dbReference>
<dbReference type="PANTHER" id="PTHR32470:SF2">
    <property type="entry name" value="NADH DEHYDROGENASE [UBIQUINONE] 1 ALPHA SUBCOMPLEX ASSEMBLY FACTOR 2"/>
    <property type="match status" value="1"/>
</dbReference>
<dbReference type="OrthoDB" id="10255576at2759"/>
<dbReference type="EMBL" id="MCFI01000022">
    <property type="protein sequence ID" value="ORY76702.1"/>
    <property type="molecule type" value="Genomic_DNA"/>
</dbReference>
<dbReference type="GO" id="GO:0032981">
    <property type="term" value="P:mitochondrial respiratory chain complex I assembly"/>
    <property type="evidence" value="ECO:0007669"/>
    <property type="project" value="TreeGrafter"/>
</dbReference>
<feature type="non-terminal residue" evidence="2">
    <location>
        <position position="115"/>
    </location>
</feature>
<gene>
    <name evidence="2" type="ORF">BCR37DRAFT_340243</name>
</gene>
<dbReference type="Proteomes" id="UP000193685">
    <property type="component" value="Unassembled WGS sequence"/>
</dbReference>
<proteinExistence type="inferred from homology"/>
<dbReference type="InterPro" id="IPR007763">
    <property type="entry name" value="NDUFA12"/>
</dbReference>
<reference evidence="2 3" key="1">
    <citation type="submission" date="2016-07" db="EMBL/GenBank/DDBJ databases">
        <title>Pervasive Adenine N6-methylation of Active Genes in Fungi.</title>
        <authorList>
            <consortium name="DOE Joint Genome Institute"/>
            <person name="Mondo S.J."/>
            <person name="Dannebaum R.O."/>
            <person name="Kuo R.C."/>
            <person name="Labutti K."/>
            <person name="Haridas S."/>
            <person name="Kuo A."/>
            <person name="Salamov A."/>
            <person name="Ahrendt S.R."/>
            <person name="Lipzen A."/>
            <person name="Sullivan W."/>
            <person name="Andreopoulos W.B."/>
            <person name="Clum A."/>
            <person name="Lindquist E."/>
            <person name="Daum C."/>
            <person name="Ramamoorthy G.K."/>
            <person name="Gryganskyi A."/>
            <person name="Culley D."/>
            <person name="Magnuson J.K."/>
            <person name="James T.Y."/>
            <person name="O'Malley M.A."/>
            <person name="Stajich J.E."/>
            <person name="Spatafora J.W."/>
            <person name="Visel A."/>
            <person name="Grigoriev I.V."/>
        </authorList>
    </citation>
    <scope>NUCLEOTIDE SEQUENCE [LARGE SCALE GENOMIC DNA]</scope>
    <source>
        <strain evidence="2 3">12-1054</strain>
    </source>
</reference>
<dbReference type="STRING" id="56484.A0A1Y2EYK5"/>
<protein>
    <submittedName>
        <fullName evidence="2">Uncharacterized protein</fullName>
    </submittedName>
</protein>
<evidence type="ECO:0000313" key="2">
    <source>
        <dbReference type="EMBL" id="ORY76702.1"/>
    </source>
</evidence>
<evidence type="ECO:0000313" key="3">
    <source>
        <dbReference type="Proteomes" id="UP000193685"/>
    </source>
</evidence>
<dbReference type="InterPro" id="IPR052618">
    <property type="entry name" value="ComplexI_NDUFA12"/>
</dbReference>
<dbReference type="AlphaFoldDB" id="A0A1Y2EYK5"/>
<comment type="caution">
    <text evidence="2">The sequence shown here is derived from an EMBL/GenBank/DDBJ whole genome shotgun (WGS) entry which is preliminary data.</text>
</comment>
<dbReference type="GO" id="GO:0045271">
    <property type="term" value="C:respiratory chain complex I"/>
    <property type="evidence" value="ECO:0007669"/>
    <property type="project" value="InterPro"/>
</dbReference>
<sequence>FAQLYYSRWRTLQLPWRKSFFRGFDLDGNKYFESHNPLNPAKFRRTVKYVHDGHYTDNNVTPQWMSWLRHTKKDAPTLDELYAEVARIHSTRQNAQLVHQRWEDEKQRLAAPQQD</sequence>
<name>A0A1Y2EYK5_PROLT</name>
<dbReference type="OMA" id="NTYWEFF"/>
<accession>A0A1Y2EYK5</accession>
<dbReference type="PANTHER" id="PTHR32470">
    <property type="entry name" value="ADH DEHYDROGENASE [UBIQUINONE] 1 ALPHA SUBCOMPLEX ASSEMBLY FACTOR 2"/>
    <property type="match status" value="1"/>
</dbReference>
<comment type="similarity">
    <text evidence="1">Belongs to the complex I NDUFA12 subunit family.</text>
</comment>
<dbReference type="GeneID" id="63783953"/>
<feature type="non-terminal residue" evidence="2">
    <location>
        <position position="1"/>
    </location>
</feature>